<keyword evidence="1" id="KW-0812">Transmembrane</keyword>
<comment type="caution">
    <text evidence="2">The sequence shown here is derived from an EMBL/GenBank/DDBJ whole genome shotgun (WGS) entry which is preliminary data.</text>
</comment>
<keyword evidence="1" id="KW-1133">Transmembrane helix</keyword>
<feature type="transmembrane region" description="Helical" evidence="1">
    <location>
        <begin position="105"/>
        <end position="123"/>
    </location>
</feature>
<sequence>MLFVKNHSLVTNKPINIVRNELISSTDKINVTELSETKLHGLMKNKYGTGYDILSDINLKSISSDKTTVEIKNEFDLFTNLFLIALFIGLWGISIYKLINGENILSFELILMLTFPIIGALITKSSFGIYDKRIMKIYSSLLNNKEPN</sequence>
<keyword evidence="3" id="KW-1185">Reference proteome</keyword>
<reference evidence="2" key="1">
    <citation type="submission" date="2021-09" db="EMBL/GenBank/DDBJ databases">
        <title>Genome of Aequorivita sp. strain F47161.</title>
        <authorList>
            <person name="Wang Y."/>
        </authorList>
    </citation>
    <scope>NUCLEOTIDE SEQUENCE</scope>
    <source>
        <strain evidence="2">F47161</strain>
    </source>
</reference>
<evidence type="ECO:0000313" key="3">
    <source>
        <dbReference type="Proteomes" id="UP001139461"/>
    </source>
</evidence>
<protein>
    <submittedName>
        <fullName evidence="2">Uncharacterized protein</fullName>
    </submittedName>
</protein>
<evidence type="ECO:0000313" key="2">
    <source>
        <dbReference type="EMBL" id="MCG2420497.1"/>
    </source>
</evidence>
<dbReference type="RefSeq" id="WP_237604268.1">
    <property type="nucleotide sequence ID" value="NZ_JAIRBA010000062.1"/>
</dbReference>
<organism evidence="2 3">
    <name type="scientific">Aequorivita vitellina</name>
    <dbReference type="NCBI Taxonomy" id="2874475"/>
    <lineage>
        <taxon>Bacteria</taxon>
        <taxon>Pseudomonadati</taxon>
        <taxon>Bacteroidota</taxon>
        <taxon>Flavobacteriia</taxon>
        <taxon>Flavobacteriales</taxon>
        <taxon>Flavobacteriaceae</taxon>
        <taxon>Aequorivita</taxon>
    </lineage>
</organism>
<proteinExistence type="predicted"/>
<feature type="transmembrane region" description="Helical" evidence="1">
    <location>
        <begin position="77"/>
        <end position="99"/>
    </location>
</feature>
<gene>
    <name evidence="2" type="ORF">K8089_15855</name>
</gene>
<dbReference type="AlphaFoldDB" id="A0A9X1U4P2"/>
<name>A0A9X1U4P2_9FLAO</name>
<accession>A0A9X1U4P2</accession>
<dbReference type="EMBL" id="JAIRBA010000062">
    <property type="protein sequence ID" value="MCG2420497.1"/>
    <property type="molecule type" value="Genomic_DNA"/>
</dbReference>
<keyword evidence="1" id="KW-0472">Membrane</keyword>
<dbReference type="Proteomes" id="UP001139461">
    <property type="component" value="Unassembled WGS sequence"/>
</dbReference>
<evidence type="ECO:0000256" key="1">
    <source>
        <dbReference type="SAM" id="Phobius"/>
    </source>
</evidence>